<dbReference type="InterPro" id="IPR049245">
    <property type="entry name" value="DUF6880"/>
</dbReference>
<organism evidence="1 2">
    <name type="scientific">Brevundimonas alba</name>
    <dbReference type="NCBI Taxonomy" id="74314"/>
    <lineage>
        <taxon>Bacteria</taxon>
        <taxon>Pseudomonadati</taxon>
        <taxon>Pseudomonadota</taxon>
        <taxon>Alphaproteobacteria</taxon>
        <taxon>Caulobacterales</taxon>
        <taxon>Caulobacteraceae</taxon>
        <taxon>Brevundimonas</taxon>
    </lineage>
</organism>
<dbReference type="EMBL" id="JAATJM010000002">
    <property type="protein sequence ID" value="NJC42455.1"/>
    <property type="molecule type" value="Genomic_DNA"/>
</dbReference>
<accession>A0A7X6BQ42</accession>
<dbReference type="RefSeq" id="WP_168048675.1">
    <property type="nucleotide sequence ID" value="NZ_JAATJM010000002.1"/>
</dbReference>
<protein>
    <submittedName>
        <fullName evidence="1">Uncharacterized protein</fullName>
    </submittedName>
</protein>
<gene>
    <name evidence="1" type="ORF">GGQ87_002750</name>
</gene>
<reference evidence="1 2" key="1">
    <citation type="submission" date="2020-03" db="EMBL/GenBank/DDBJ databases">
        <title>Genomic Encyclopedia of Type Strains, Phase IV (KMG-IV): sequencing the most valuable type-strain genomes for metagenomic binning, comparative biology and taxonomic classification.</title>
        <authorList>
            <person name="Goeker M."/>
        </authorList>
    </citation>
    <scope>NUCLEOTIDE SEQUENCE [LARGE SCALE GENOMIC DNA]</scope>
    <source>
        <strain evidence="1 2">DSM 4736</strain>
    </source>
</reference>
<evidence type="ECO:0000313" key="1">
    <source>
        <dbReference type="EMBL" id="NJC42455.1"/>
    </source>
</evidence>
<dbReference type="AlphaFoldDB" id="A0A7X6BQ42"/>
<proteinExistence type="predicted"/>
<comment type="caution">
    <text evidence="1">The sequence shown here is derived from an EMBL/GenBank/DDBJ whole genome shotgun (WGS) entry which is preliminary data.</text>
</comment>
<dbReference type="Proteomes" id="UP000587415">
    <property type="component" value="Unassembled WGS sequence"/>
</dbReference>
<sequence length="453" mass="48831">MAKRPTSARKSLNAANLQALGPERLADLLVEVAGDDAIWKRRLKMELAAEAGAADLAFEIDKRLTLLATSRTRVSWRKRPETIRDLQALRLMIVERLAPLEARLALDRLIAWFDLYPGLSMRVKDPKDELGQMFDAATADLGAVSASATADVAGPVLAEAVLTRLSDWGRWMGRATSGLDKALARSLLTELTQGRPAPTGRLALVVRKLADRTDDVDQWAATIPDADRAKPEVGAEMARRLAAAGRVGEARAALDAARVQAPPSRWGRSAAPAPPADGWLKAEIAVLEAEGRPDEATAARWALFDRSLDAGQLRTLIAALPDFEDVVAIERAHTIAASWSDADKGLAFLMSWPAHREAAEMIVKRAGALRGTAEDIPLWAGRLAGRYPVAAMLLLRVRIRTLVQLGAADEAAGLVAEAAALAEQADLPADVPDHAAFAAALEIESRRSRWGRR</sequence>
<dbReference type="Pfam" id="PF21810">
    <property type="entry name" value="DUF6880"/>
    <property type="match status" value="2"/>
</dbReference>
<keyword evidence="2" id="KW-1185">Reference proteome</keyword>
<evidence type="ECO:0000313" key="2">
    <source>
        <dbReference type="Proteomes" id="UP000587415"/>
    </source>
</evidence>
<name>A0A7X6BQ42_9CAUL</name>